<dbReference type="SUPFAM" id="SSF48371">
    <property type="entry name" value="ARM repeat"/>
    <property type="match status" value="1"/>
</dbReference>
<evidence type="ECO:0000313" key="3">
    <source>
        <dbReference type="Proteomes" id="UP001162031"/>
    </source>
</evidence>
<evidence type="ECO:0000259" key="1">
    <source>
        <dbReference type="Pfam" id="PF12348"/>
    </source>
</evidence>
<dbReference type="Pfam" id="PF12348">
    <property type="entry name" value="CLASP_N"/>
    <property type="match status" value="1"/>
</dbReference>
<feature type="domain" description="CLASP N-terminal" evidence="1">
    <location>
        <begin position="15"/>
        <end position="230"/>
    </location>
</feature>
<gene>
    <name evidence="2" type="ORF">HBR001_LOCUS5544</name>
</gene>
<keyword evidence="3" id="KW-1185">Reference proteome</keyword>
<dbReference type="InterPro" id="IPR016024">
    <property type="entry name" value="ARM-type_fold"/>
</dbReference>
<dbReference type="EMBL" id="CANTFL010001166">
    <property type="protein sequence ID" value="CAI5732516.1"/>
    <property type="molecule type" value="Genomic_DNA"/>
</dbReference>
<dbReference type="Gene3D" id="1.25.10.10">
    <property type="entry name" value="Leucine-rich Repeat Variant"/>
    <property type="match status" value="1"/>
</dbReference>
<sequence>MFMSRGSADLEQLAEQIQTTQKLIRNPETDWTERSLVITKLAEAIEALGKEAGGYSDAVQLLLGLSSELGALLEASGQRLIMDVCENLRRIVEVMGRDFGAMANALLPQIINLSRNTLPATRQLGAELLQKLSELVRYDLTLLKTIFMRSNQDRPRVLILKQLQKILVYWSEDEVLPWKEDVLETVQHGLSDQHENVREVARETLVQLSSRWSDQVDVVVETLSKQTKMLLLRRHQGTPLATAIERKHPDLAAIPVTHSRKRALLRSGARKFSSNKRHKET</sequence>
<dbReference type="InterPro" id="IPR024395">
    <property type="entry name" value="CLASP_N_dom"/>
</dbReference>
<reference evidence="2" key="1">
    <citation type="submission" date="2022-12" db="EMBL/GenBank/DDBJ databases">
        <authorList>
            <person name="Webb A."/>
        </authorList>
    </citation>
    <scope>NUCLEOTIDE SEQUENCE</scope>
    <source>
        <strain evidence="2">Hp1</strain>
    </source>
</reference>
<evidence type="ECO:0000313" key="2">
    <source>
        <dbReference type="EMBL" id="CAI5732516.1"/>
    </source>
</evidence>
<name>A0AAV0UBE0_HYABA</name>
<comment type="caution">
    <text evidence="2">The sequence shown here is derived from an EMBL/GenBank/DDBJ whole genome shotgun (WGS) entry which is preliminary data.</text>
</comment>
<dbReference type="Proteomes" id="UP001162031">
    <property type="component" value="Unassembled WGS sequence"/>
</dbReference>
<organism evidence="2 3">
    <name type="scientific">Hyaloperonospora brassicae</name>
    <name type="common">Brassica downy mildew</name>
    <name type="synonym">Peronospora brassicae</name>
    <dbReference type="NCBI Taxonomy" id="162125"/>
    <lineage>
        <taxon>Eukaryota</taxon>
        <taxon>Sar</taxon>
        <taxon>Stramenopiles</taxon>
        <taxon>Oomycota</taxon>
        <taxon>Peronosporomycetes</taxon>
        <taxon>Peronosporales</taxon>
        <taxon>Peronosporaceae</taxon>
        <taxon>Hyaloperonospora</taxon>
    </lineage>
</organism>
<dbReference type="InterPro" id="IPR011989">
    <property type="entry name" value="ARM-like"/>
</dbReference>
<dbReference type="AlphaFoldDB" id="A0AAV0UBE0"/>
<accession>A0AAV0UBE0</accession>
<proteinExistence type="predicted"/>
<protein>
    <recommendedName>
        <fullName evidence="1">CLASP N-terminal domain-containing protein</fullName>
    </recommendedName>
</protein>